<reference evidence="2" key="1">
    <citation type="submission" date="2018-02" db="EMBL/GenBank/DDBJ databases">
        <title>Rhizophora mucronata_Transcriptome.</title>
        <authorList>
            <person name="Meera S.P."/>
            <person name="Sreeshan A."/>
            <person name="Augustine A."/>
        </authorList>
    </citation>
    <scope>NUCLEOTIDE SEQUENCE</scope>
    <source>
        <tissue evidence="2">Leaf</tissue>
    </source>
</reference>
<organism evidence="2">
    <name type="scientific">Rhizophora mucronata</name>
    <name type="common">Asiatic mangrove</name>
    <dbReference type="NCBI Taxonomy" id="61149"/>
    <lineage>
        <taxon>Eukaryota</taxon>
        <taxon>Viridiplantae</taxon>
        <taxon>Streptophyta</taxon>
        <taxon>Embryophyta</taxon>
        <taxon>Tracheophyta</taxon>
        <taxon>Spermatophyta</taxon>
        <taxon>Magnoliopsida</taxon>
        <taxon>eudicotyledons</taxon>
        <taxon>Gunneridae</taxon>
        <taxon>Pentapetalae</taxon>
        <taxon>rosids</taxon>
        <taxon>fabids</taxon>
        <taxon>Malpighiales</taxon>
        <taxon>Rhizophoraceae</taxon>
        <taxon>Rhizophora</taxon>
    </lineage>
</organism>
<protein>
    <submittedName>
        <fullName evidence="2">Uncharacterized protein</fullName>
    </submittedName>
</protein>
<feature type="compositionally biased region" description="Polar residues" evidence="1">
    <location>
        <begin position="11"/>
        <end position="23"/>
    </location>
</feature>
<dbReference type="AlphaFoldDB" id="A0A2P2QJB8"/>
<dbReference type="EMBL" id="GGEC01086602">
    <property type="protein sequence ID" value="MBX67086.1"/>
    <property type="molecule type" value="Transcribed_RNA"/>
</dbReference>
<feature type="region of interest" description="Disordered" evidence="1">
    <location>
        <begin position="1"/>
        <end position="30"/>
    </location>
</feature>
<proteinExistence type="predicted"/>
<evidence type="ECO:0000313" key="2">
    <source>
        <dbReference type="EMBL" id="MBX67086.1"/>
    </source>
</evidence>
<evidence type="ECO:0000256" key="1">
    <source>
        <dbReference type="SAM" id="MobiDB-lite"/>
    </source>
</evidence>
<sequence length="30" mass="3394">MAKWVLGKNQHGLTESMNEQDTLSGFAFPR</sequence>
<name>A0A2P2QJB8_RHIMU</name>
<accession>A0A2P2QJB8</accession>